<feature type="transmembrane region" description="Helical" evidence="16">
    <location>
        <begin position="232"/>
        <end position="255"/>
    </location>
</feature>
<dbReference type="CTD" id="50833"/>
<evidence type="ECO:0000256" key="3">
    <source>
        <dbReference type="ARBA" id="ARBA00022475"/>
    </source>
</evidence>
<keyword evidence="3" id="KW-1003">Cell membrane</keyword>
<evidence type="ECO:0000256" key="16">
    <source>
        <dbReference type="SAM" id="Phobius"/>
    </source>
</evidence>
<keyword evidence="7 16" id="KW-1133">Transmembrane helix</keyword>
<feature type="transmembrane region" description="Helical" evidence="16">
    <location>
        <begin position="124"/>
        <end position="145"/>
    </location>
</feature>
<evidence type="ECO:0000256" key="5">
    <source>
        <dbReference type="ARBA" id="ARBA00022606"/>
    </source>
</evidence>
<evidence type="ECO:0000256" key="4">
    <source>
        <dbReference type="ARBA" id="ARBA00022480"/>
    </source>
</evidence>
<evidence type="ECO:0000256" key="8">
    <source>
        <dbReference type="ARBA" id="ARBA00023040"/>
    </source>
</evidence>
<keyword evidence="5 15" id="KW-0716">Sensory transduction</keyword>
<evidence type="ECO:0000256" key="1">
    <source>
        <dbReference type="ARBA" id="ARBA00004651"/>
    </source>
</evidence>
<sequence>MPIQLTVFFIIIYMLLSLTIIVQSSLIFAMLGKEWVQGKRLLPVDMILTSLGISHFCRQWASMLYNFCTYFDPNFLFWYLSVIWDFANNATFWFTSLLAVFYCVKVSSFTHPIFLWLKWRISRLVPWPLLGSLLFSCVTIIPSTIRSHTRSQIIMESSPRNSTATDRLKIFEQYVSIPQQMVTLAIPFLLFLPSTIFLMTSRSQHLQQMQDHHNTGYCISNMKAHSTALRSLAIFLVFFTTYFLTLLVSILAHLFEKRSWFWAWEAVIYTLSCIHSTSLMLSSPTLQKFLKKGH</sequence>
<keyword evidence="11" id="KW-0325">Glycoprotein</keyword>
<dbReference type="PANTHER" id="PTHR11394:SF68">
    <property type="entry name" value="TASTE RECEPTOR TYPE 2 MEMBER 16"/>
    <property type="match status" value="1"/>
</dbReference>
<feature type="transmembrane region" description="Helical" evidence="16">
    <location>
        <begin position="181"/>
        <end position="200"/>
    </location>
</feature>
<dbReference type="Proteomes" id="UP000248480">
    <property type="component" value="Unplaced"/>
</dbReference>
<comment type="subcellular location">
    <subcellularLocation>
        <location evidence="1">Cell membrane</location>
        <topology evidence="1">Multi-pass membrane protein</topology>
    </subcellularLocation>
    <subcellularLocation>
        <location evidence="15">Membrane</location>
        <topology evidence="15">Multi-pass membrane protein</topology>
    </subcellularLocation>
</comment>
<keyword evidence="12 15" id="KW-0807">Transducer</keyword>
<dbReference type="GO" id="GO:0005886">
    <property type="term" value="C:plasma membrane"/>
    <property type="evidence" value="ECO:0007669"/>
    <property type="project" value="UniProtKB-SubCell"/>
</dbReference>
<comment type="similarity">
    <text evidence="2 14">Belongs to the G-protein coupled receptor T2R family.</text>
</comment>
<dbReference type="Gene3D" id="1.20.1070.10">
    <property type="entry name" value="Rhodopsin 7-helix transmembrane proteins"/>
    <property type="match status" value="1"/>
</dbReference>
<keyword evidence="4 15" id="KW-0919">Taste</keyword>
<evidence type="ECO:0000313" key="17">
    <source>
        <dbReference type="Proteomes" id="UP000248480"/>
    </source>
</evidence>
<evidence type="ECO:0000256" key="7">
    <source>
        <dbReference type="ARBA" id="ARBA00022989"/>
    </source>
</evidence>
<evidence type="ECO:0000256" key="10">
    <source>
        <dbReference type="ARBA" id="ARBA00023170"/>
    </source>
</evidence>
<dbReference type="InterPro" id="IPR007960">
    <property type="entry name" value="TAS2R"/>
</dbReference>
<dbReference type="OrthoDB" id="9834076at2759"/>
<evidence type="ECO:0000256" key="14">
    <source>
        <dbReference type="RuleBase" id="RU004423"/>
    </source>
</evidence>
<feature type="transmembrane region" description="Helical" evidence="16">
    <location>
        <begin position="6"/>
        <end position="29"/>
    </location>
</feature>
<name>A0A2Y9E460_TRIMA</name>
<keyword evidence="10 15" id="KW-0675">Receptor</keyword>
<evidence type="ECO:0000256" key="13">
    <source>
        <dbReference type="ARBA" id="ARBA00038817"/>
    </source>
</evidence>
<dbReference type="GO" id="GO:0004930">
    <property type="term" value="F:G protein-coupled receptor activity"/>
    <property type="evidence" value="ECO:0007669"/>
    <property type="project" value="UniProtKB-KW"/>
</dbReference>
<dbReference type="STRING" id="127582.A0A2Y9E460"/>
<protein>
    <recommendedName>
        <fullName evidence="15">Taste receptor type 2</fullName>
    </recommendedName>
</protein>
<evidence type="ECO:0000313" key="18">
    <source>
        <dbReference type="RefSeq" id="XP_004386611.1"/>
    </source>
</evidence>
<evidence type="ECO:0000256" key="2">
    <source>
        <dbReference type="ARBA" id="ARBA00007376"/>
    </source>
</evidence>
<dbReference type="FunCoup" id="A0A2Y9E460">
    <property type="interactions" value="156"/>
</dbReference>
<feature type="transmembrane region" description="Helical" evidence="16">
    <location>
        <begin position="261"/>
        <end position="282"/>
    </location>
</feature>
<organism evidence="17 18">
    <name type="scientific">Trichechus manatus latirostris</name>
    <name type="common">Florida manatee</name>
    <dbReference type="NCBI Taxonomy" id="127582"/>
    <lineage>
        <taxon>Eukaryota</taxon>
        <taxon>Metazoa</taxon>
        <taxon>Chordata</taxon>
        <taxon>Craniata</taxon>
        <taxon>Vertebrata</taxon>
        <taxon>Euteleostomi</taxon>
        <taxon>Mammalia</taxon>
        <taxon>Eutheria</taxon>
        <taxon>Afrotheria</taxon>
        <taxon>Sirenia</taxon>
        <taxon>Trichechidae</taxon>
        <taxon>Trichechus</taxon>
    </lineage>
</organism>
<evidence type="ECO:0000256" key="9">
    <source>
        <dbReference type="ARBA" id="ARBA00023136"/>
    </source>
</evidence>
<evidence type="ECO:0000256" key="15">
    <source>
        <dbReference type="RuleBase" id="RU004424"/>
    </source>
</evidence>
<gene>
    <name evidence="18" type="primary">TAS2R16</name>
</gene>
<comment type="subunit">
    <text evidence="13">Interacts with RTP3 and RTP4.</text>
</comment>
<dbReference type="InParanoid" id="A0A2Y9E460"/>
<keyword evidence="9 15" id="KW-0472">Membrane</keyword>
<reference evidence="18" key="1">
    <citation type="submission" date="2025-08" db="UniProtKB">
        <authorList>
            <consortium name="RefSeq"/>
        </authorList>
    </citation>
    <scope>IDENTIFICATION</scope>
</reference>
<evidence type="ECO:0000256" key="12">
    <source>
        <dbReference type="ARBA" id="ARBA00023224"/>
    </source>
</evidence>
<dbReference type="CDD" id="cd15017">
    <property type="entry name" value="7tm_TAS2R16"/>
    <property type="match status" value="1"/>
</dbReference>
<evidence type="ECO:0000256" key="6">
    <source>
        <dbReference type="ARBA" id="ARBA00022692"/>
    </source>
</evidence>
<dbReference type="SUPFAM" id="SSF81321">
    <property type="entry name" value="Family A G protein-coupled receptor-like"/>
    <property type="match status" value="1"/>
</dbReference>
<proteinExistence type="inferred from homology"/>
<feature type="transmembrane region" description="Helical" evidence="16">
    <location>
        <begin position="76"/>
        <end position="104"/>
    </location>
</feature>
<dbReference type="GO" id="GO:0033038">
    <property type="term" value="F:bitter taste receptor activity"/>
    <property type="evidence" value="ECO:0007669"/>
    <property type="project" value="InterPro"/>
</dbReference>
<dbReference type="GeneID" id="101340762"/>
<dbReference type="PANTHER" id="PTHR11394">
    <property type="entry name" value="TASTE RECEPTOR TYPE 2"/>
    <property type="match status" value="1"/>
</dbReference>
<keyword evidence="17" id="KW-1185">Reference proteome</keyword>
<dbReference type="FunFam" id="1.20.1070.10:FF:000055">
    <property type="entry name" value="Taste receptor type 2"/>
    <property type="match status" value="1"/>
</dbReference>
<keyword evidence="6 15" id="KW-0812">Transmembrane</keyword>
<dbReference type="KEGG" id="tmu:101340762"/>
<evidence type="ECO:0000256" key="11">
    <source>
        <dbReference type="ARBA" id="ARBA00023180"/>
    </source>
</evidence>
<dbReference type="AlphaFoldDB" id="A0A2Y9E460"/>
<keyword evidence="8 15" id="KW-0297">G-protein coupled receptor</keyword>
<accession>A0A2Y9E460</accession>
<dbReference type="Pfam" id="PF05296">
    <property type="entry name" value="TAS2R"/>
    <property type="match status" value="1"/>
</dbReference>
<dbReference type="RefSeq" id="XP_004386611.1">
    <property type="nucleotide sequence ID" value="XM_004386554.1"/>
</dbReference>